<organism evidence="2 3">
    <name type="scientific">Clostridium senegalense</name>
    <dbReference type="NCBI Taxonomy" id="1465809"/>
    <lineage>
        <taxon>Bacteria</taxon>
        <taxon>Bacillati</taxon>
        <taxon>Bacillota</taxon>
        <taxon>Clostridia</taxon>
        <taxon>Eubacteriales</taxon>
        <taxon>Clostridiaceae</taxon>
        <taxon>Clostridium</taxon>
    </lineage>
</organism>
<dbReference type="RefSeq" id="WP_061993990.1">
    <property type="nucleotide sequence ID" value="NZ_JAAGPU010000004.1"/>
</dbReference>
<evidence type="ECO:0000259" key="1">
    <source>
        <dbReference type="Pfam" id="PF01850"/>
    </source>
</evidence>
<dbReference type="InterPro" id="IPR029060">
    <property type="entry name" value="PIN-like_dom_sf"/>
</dbReference>
<evidence type="ECO:0000313" key="2">
    <source>
        <dbReference type="EMBL" id="NEU03969.1"/>
    </source>
</evidence>
<reference evidence="2 3" key="1">
    <citation type="submission" date="2020-02" db="EMBL/GenBank/DDBJ databases">
        <title>Genome assembly of a novel Clostridium senegalense strain.</title>
        <authorList>
            <person name="Gupta T.B."/>
            <person name="Jauregui R."/>
            <person name="Maclean P."/>
            <person name="Nawarathana A."/>
            <person name="Brightwell G."/>
        </authorList>
    </citation>
    <scope>NUCLEOTIDE SEQUENCE [LARGE SCALE GENOMIC DNA]</scope>
    <source>
        <strain evidence="2 3">AGRFS4</strain>
    </source>
</reference>
<dbReference type="AlphaFoldDB" id="A0A6M0H067"/>
<accession>A0A6M0H067</accession>
<dbReference type="GO" id="GO:0009036">
    <property type="term" value="F:type II site-specific deoxyribonuclease activity"/>
    <property type="evidence" value="ECO:0007669"/>
    <property type="project" value="InterPro"/>
</dbReference>
<name>A0A6M0H067_9CLOT</name>
<dbReference type="EMBL" id="JAAGPU010000004">
    <property type="protein sequence ID" value="NEU03969.1"/>
    <property type="molecule type" value="Genomic_DNA"/>
</dbReference>
<feature type="domain" description="PIN" evidence="1">
    <location>
        <begin position="144"/>
        <end position="207"/>
    </location>
</feature>
<dbReference type="Pfam" id="PF01850">
    <property type="entry name" value="PIN"/>
    <property type="match status" value="1"/>
</dbReference>
<sequence length="219" mass="25379">MEMILYPFKGVVFDESTSILLDASFLLSLVYDDDPKHSECIEVLRKIMLGKSILYITSIISCEVLNQIMYKVFMIDVQYKITKATPFNTPNNIKCIISTFNKYDRKSLKEKRTSKVVDIPYKKYFDNLSKNALRKNLLNIYYKTAVNMHTQLEHTLKFNYLDINDICMIKTKELMMTHNIAVNDATILAAAECYNINFLLTLDSDFLYADTASVQILKI</sequence>
<evidence type="ECO:0000313" key="3">
    <source>
        <dbReference type="Proteomes" id="UP000481872"/>
    </source>
</evidence>
<dbReference type="SUPFAM" id="SSF88723">
    <property type="entry name" value="PIN domain-like"/>
    <property type="match status" value="2"/>
</dbReference>
<dbReference type="GO" id="GO:0009307">
    <property type="term" value="P:DNA restriction-modification system"/>
    <property type="evidence" value="ECO:0007669"/>
    <property type="project" value="InterPro"/>
</dbReference>
<protein>
    <submittedName>
        <fullName evidence="2">PIN domain-containing protein</fullName>
    </submittedName>
</protein>
<gene>
    <name evidence="2" type="ORF">G3M99_03700</name>
</gene>
<dbReference type="GO" id="GO:0003677">
    <property type="term" value="F:DNA binding"/>
    <property type="evidence" value="ECO:0007669"/>
    <property type="project" value="InterPro"/>
</dbReference>
<dbReference type="InterPro" id="IPR002716">
    <property type="entry name" value="PIN_dom"/>
</dbReference>
<dbReference type="Gene3D" id="3.40.50.1010">
    <property type="entry name" value="5'-nuclease"/>
    <property type="match status" value="2"/>
</dbReference>
<dbReference type="Proteomes" id="UP000481872">
    <property type="component" value="Unassembled WGS sequence"/>
</dbReference>
<keyword evidence="3" id="KW-1185">Reference proteome</keyword>
<comment type="caution">
    <text evidence="2">The sequence shown here is derived from an EMBL/GenBank/DDBJ whole genome shotgun (WGS) entry which is preliminary data.</text>
</comment>
<proteinExistence type="predicted"/>